<dbReference type="InterPro" id="IPR039422">
    <property type="entry name" value="MarR/SlyA-like"/>
</dbReference>
<feature type="domain" description="HTH marR-type" evidence="1">
    <location>
        <begin position="16"/>
        <end position="148"/>
    </location>
</feature>
<organism evidence="2 3">
    <name type="scientific">Dactylosporangium maewongense</name>
    <dbReference type="NCBI Taxonomy" id="634393"/>
    <lineage>
        <taxon>Bacteria</taxon>
        <taxon>Bacillati</taxon>
        <taxon>Actinomycetota</taxon>
        <taxon>Actinomycetes</taxon>
        <taxon>Micromonosporales</taxon>
        <taxon>Micromonosporaceae</taxon>
        <taxon>Dactylosporangium</taxon>
    </lineage>
</organism>
<dbReference type="SMART" id="SM00347">
    <property type="entry name" value="HTH_MARR"/>
    <property type="match status" value="1"/>
</dbReference>
<dbReference type="PANTHER" id="PTHR33164">
    <property type="entry name" value="TRANSCRIPTIONAL REGULATOR, MARR FAMILY"/>
    <property type="match status" value="1"/>
</dbReference>
<dbReference type="InterPro" id="IPR000835">
    <property type="entry name" value="HTH_MarR-typ"/>
</dbReference>
<sequence length="153" mass="16009">MTAAAEPANPGSDDVAVPLVVAAWHLARRARSNAERVVLAGSGLTVPDYLVLHLVHSQPQVQVLDLCRQIAVAKATLSDILTKLSRRGLISRERPSSDRRTVALSCTPSGRDLLAETAAAMQAADAAYVHANDDLIALCATLGARIAELGPAA</sequence>
<dbReference type="Proteomes" id="UP001501470">
    <property type="component" value="Unassembled WGS sequence"/>
</dbReference>
<dbReference type="SUPFAM" id="SSF46785">
    <property type="entry name" value="Winged helix' DNA-binding domain"/>
    <property type="match status" value="1"/>
</dbReference>
<comment type="caution">
    <text evidence="2">The sequence shown here is derived from an EMBL/GenBank/DDBJ whole genome shotgun (WGS) entry which is preliminary data.</text>
</comment>
<reference evidence="2 3" key="1">
    <citation type="journal article" date="2019" name="Int. J. Syst. Evol. Microbiol.">
        <title>The Global Catalogue of Microorganisms (GCM) 10K type strain sequencing project: providing services to taxonomists for standard genome sequencing and annotation.</title>
        <authorList>
            <consortium name="The Broad Institute Genomics Platform"/>
            <consortium name="The Broad Institute Genome Sequencing Center for Infectious Disease"/>
            <person name="Wu L."/>
            <person name="Ma J."/>
        </authorList>
    </citation>
    <scope>NUCLEOTIDE SEQUENCE [LARGE SCALE GENOMIC DNA]</scope>
    <source>
        <strain evidence="2 3">JCM 15933</strain>
    </source>
</reference>
<gene>
    <name evidence="2" type="ORF">GCM10009827_104790</name>
</gene>
<evidence type="ECO:0000313" key="2">
    <source>
        <dbReference type="EMBL" id="GAA1566155.1"/>
    </source>
</evidence>
<proteinExistence type="predicted"/>
<evidence type="ECO:0000313" key="3">
    <source>
        <dbReference type="Proteomes" id="UP001501470"/>
    </source>
</evidence>
<protein>
    <recommendedName>
        <fullName evidence="1">HTH marR-type domain-containing protein</fullName>
    </recommendedName>
</protein>
<dbReference type="Pfam" id="PF01047">
    <property type="entry name" value="MarR"/>
    <property type="match status" value="1"/>
</dbReference>
<dbReference type="InterPro" id="IPR036390">
    <property type="entry name" value="WH_DNA-bd_sf"/>
</dbReference>
<dbReference type="PANTHER" id="PTHR33164:SF89">
    <property type="entry name" value="MARR FAMILY REGULATORY PROTEIN"/>
    <property type="match status" value="1"/>
</dbReference>
<keyword evidence="3" id="KW-1185">Reference proteome</keyword>
<evidence type="ECO:0000259" key="1">
    <source>
        <dbReference type="PROSITE" id="PS50995"/>
    </source>
</evidence>
<dbReference type="RefSeq" id="WP_344513158.1">
    <property type="nucleotide sequence ID" value="NZ_BAAAQD010000037.1"/>
</dbReference>
<name>A0ABN2CYB2_9ACTN</name>
<dbReference type="PROSITE" id="PS50995">
    <property type="entry name" value="HTH_MARR_2"/>
    <property type="match status" value="1"/>
</dbReference>
<accession>A0ABN2CYB2</accession>
<dbReference type="Gene3D" id="1.10.10.10">
    <property type="entry name" value="Winged helix-like DNA-binding domain superfamily/Winged helix DNA-binding domain"/>
    <property type="match status" value="1"/>
</dbReference>
<dbReference type="InterPro" id="IPR036388">
    <property type="entry name" value="WH-like_DNA-bd_sf"/>
</dbReference>
<dbReference type="EMBL" id="BAAAQD010000037">
    <property type="protein sequence ID" value="GAA1566155.1"/>
    <property type="molecule type" value="Genomic_DNA"/>
</dbReference>